<dbReference type="AlphaFoldDB" id="A0A011VTK7"/>
<protein>
    <submittedName>
        <fullName evidence="1">Uncharacterized protein</fullName>
    </submittedName>
</protein>
<evidence type="ECO:0000313" key="2">
    <source>
        <dbReference type="Proteomes" id="UP000021369"/>
    </source>
</evidence>
<proteinExistence type="predicted"/>
<sequence>MLINSISVSNPFGAIRKIREYRQHVRFPIKWKLINDNDQHTLREMFGVGDGQPHLSLIVPIVNESIMFSECRLHNSPCGINPSFNAIRRVDEYVLFHEKLPDYCGFKVVLTGEEKVNLMNLLY</sequence>
<comment type="caution">
    <text evidence="1">The sequence shown here is derived from an EMBL/GenBank/DDBJ whole genome shotgun (WGS) entry which is preliminary data.</text>
</comment>
<accession>A0A011VTK7</accession>
<dbReference type="RefSeq" id="WP_037289431.1">
    <property type="nucleotide sequence ID" value="NZ_JEOB01000004.1"/>
</dbReference>
<reference evidence="1 2" key="1">
    <citation type="submission" date="2013-06" db="EMBL/GenBank/DDBJ databases">
        <title>Rumen cellulosomics: divergent fiber-degrading strategies revealed by comparative genome-wide analysis of six Ruminococcal strains.</title>
        <authorList>
            <person name="Dassa B."/>
            <person name="Borovok I."/>
            <person name="Lamed R."/>
            <person name="Flint H."/>
            <person name="Yeoman C.J."/>
            <person name="White B."/>
            <person name="Bayer E.A."/>
        </authorList>
    </citation>
    <scope>NUCLEOTIDE SEQUENCE [LARGE SCALE GENOMIC DNA]</scope>
    <source>
        <strain evidence="1 2">SY3</strain>
    </source>
</reference>
<name>A0A011VTK7_RUMAL</name>
<dbReference type="EMBL" id="JEOB01000004">
    <property type="protein sequence ID" value="EXM38571.1"/>
    <property type="molecule type" value="Genomic_DNA"/>
</dbReference>
<evidence type="ECO:0000313" key="1">
    <source>
        <dbReference type="EMBL" id="EXM38571.1"/>
    </source>
</evidence>
<organism evidence="1 2">
    <name type="scientific">Ruminococcus albus SY3</name>
    <dbReference type="NCBI Taxonomy" id="1341156"/>
    <lineage>
        <taxon>Bacteria</taxon>
        <taxon>Bacillati</taxon>
        <taxon>Bacillota</taxon>
        <taxon>Clostridia</taxon>
        <taxon>Eubacteriales</taxon>
        <taxon>Oscillospiraceae</taxon>
        <taxon>Ruminococcus</taxon>
    </lineage>
</organism>
<dbReference type="Proteomes" id="UP000021369">
    <property type="component" value="Unassembled WGS sequence"/>
</dbReference>
<gene>
    <name evidence="1" type="ORF">RASY3_14780</name>
</gene>
<keyword evidence="2" id="KW-1185">Reference proteome</keyword>